<evidence type="ECO:0000256" key="1">
    <source>
        <dbReference type="ARBA" id="ARBA00001971"/>
    </source>
</evidence>
<dbReference type="Pfam" id="PF00067">
    <property type="entry name" value="p450"/>
    <property type="match status" value="1"/>
</dbReference>
<dbReference type="Gene3D" id="1.10.630.10">
    <property type="entry name" value="Cytochrome P450"/>
    <property type="match status" value="1"/>
</dbReference>
<dbReference type="InterPro" id="IPR001128">
    <property type="entry name" value="Cyt_P450"/>
</dbReference>
<evidence type="ECO:0000256" key="5">
    <source>
        <dbReference type="ARBA" id="ARBA00022723"/>
    </source>
</evidence>
<dbReference type="GO" id="GO:0005789">
    <property type="term" value="C:endoplasmic reticulum membrane"/>
    <property type="evidence" value="ECO:0007669"/>
    <property type="project" value="UniProtKB-SubCell"/>
</dbReference>
<dbReference type="PANTHER" id="PTHR24306">
    <property type="match status" value="1"/>
</dbReference>
<organism evidence="8 9">
    <name type="scientific">Saccharata proteae CBS 121410</name>
    <dbReference type="NCBI Taxonomy" id="1314787"/>
    <lineage>
        <taxon>Eukaryota</taxon>
        <taxon>Fungi</taxon>
        <taxon>Dikarya</taxon>
        <taxon>Ascomycota</taxon>
        <taxon>Pezizomycotina</taxon>
        <taxon>Dothideomycetes</taxon>
        <taxon>Dothideomycetes incertae sedis</taxon>
        <taxon>Botryosphaeriales</taxon>
        <taxon>Saccharataceae</taxon>
        <taxon>Saccharata</taxon>
    </lineage>
</organism>
<comment type="subcellular location">
    <subcellularLocation>
        <location evidence="2">Endoplasmic reticulum membrane</location>
        <topology evidence="2">Single-pass membrane protein</topology>
    </subcellularLocation>
</comment>
<dbReference type="InterPro" id="IPR036396">
    <property type="entry name" value="Cyt_P450_sf"/>
</dbReference>
<dbReference type="CDD" id="cd11040">
    <property type="entry name" value="CYP7_CYP8-like"/>
    <property type="match status" value="1"/>
</dbReference>
<dbReference type="GO" id="GO:0020037">
    <property type="term" value="F:heme binding"/>
    <property type="evidence" value="ECO:0007669"/>
    <property type="project" value="InterPro"/>
</dbReference>
<feature type="non-terminal residue" evidence="8">
    <location>
        <position position="1"/>
    </location>
</feature>
<feature type="binding site" description="axial binding residue" evidence="7">
    <location>
        <position position="417"/>
    </location>
    <ligand>
        <name>heme</name>
        <dbReference type="ChEBI" id="CHEBI:30413"/>
    </ligand>
    <ligandPart>
        <name>Fe</name>
        <dbReference type="ChEBI" id="CHEBI:18248"/>
    </ligandPart>
</feature>
<dbReference type="GO" id="GO:0004497">
    <property type="term" value="F:monooxygenase activity"/>
    <property type="evidence" value="ECO:0007669"/>
    <property type="project" value="InterPro"/>
</dbReference>
<dbReference type="PANTHER" id="PTHR24306:SF8">
    <property type="entry name" value="P450, PUTATIVE (EUROFUNG)-RELATED"/>
    <property type="match status" value="1"/>
</dbReference>
<sequence>FPSQLLRRNHGSLFGFTRSHQIFDNPEKSDRLLGLPHSTLDNEPTGWAFHIRVFGVKETPGLRERHRRATKGLQSAVDRGFLHEGSVSEKMSRADIPGKAASLISFASKPEDLRIWERSCNPRLVPARKAGENHGAEVSLFRLMRDFGAHIAMMSLYGVDFCYRHKELLEDFWKFDNDCFPLLVIGMPQWLPIKPLKEGLAARARMRDALTEYYERLEQYQNGTYKGSADLNDVSSTALDRLAAYQANGIPPESRGELDMALLWAQSANTQPLVFWFTAYVYSTPGLLSALREELAPYVSLSSDELPIITDVQHAGLSKDCPLFKSAYFETFRLANEATSVRHVNKPLSVQDDDRTHQLKPGTWLSIPHAISQYDPSMYPEPHKYIPDRFIEVDEGTGKRVARYGALRPWGIGLGMCKGRTFAEKEVLIVVASVIMLWDFEPASGPWKVPKAAPGTGVMIPTEDLRVVGRRRRRTTHVA</sequence>
<dbReference type="OrthoDB" id="3366823at2759"/>
<dbReference type="AlphaFoldDB" id="A0A6A5YCF8"/>
<dbReference type="GO" id="GO:0005506">
    <property type="term" value="F:iron ion binding"/>
    <property type="evidence" value="ECO:0007669"/>
    <property type="project" value="InterPro"/>
</dbReference>
<comment type="cofactor">
    <cofactor evidence="1 7">
        <name>heme</name>
        <dbReference type="ChEBI" id="CHEBI:30413"/>
    </cofactor>
</comment>
<dbReference type="InterPro" id="IPR002403">
    <property type="entry name" value="Cyt_P450_E_grp-IV"/>
</dbReference>
<keyword evidence="9" id="KW-1185">Reference proteome</keyword>
<evidence type="ECO:0000313" key="9">
    <source>
        <dbReference type="Proteomes" id="UP000799776"/>
    </source>
</evidence>
<evidence type="ECO:0000256" key="4">
    <source>
        <dbReference type="ARBA" id="ARBA00022516"/>
    </source>
</evidence>
<dbReference type="EMBL" id="ML978715">
    <property type="protein sequence ID" value="KAF2089166.1"/>
    <property type="molecule type" value="Genomic_DNA"/>
</dbReference>
<evidence type="ECO:0000256" key="6">
    <source>
        <dbReference type="ARBA" id="ARBA00023004"/>
    </source>
</evidence>
<gene>
    <name evidence="8" type="ORF">K490DRAFT_39109</name>
</gene>
<protein>
    <submittedName>
        <fullName evidence="8">Cytochrome P450</fullName>
    </submittedName>
</protein>
<dbReference type="Proteomes" id="UP000799776">
    <property type="component" value="Unassembled WGS sequence"/>
</dbReference>
<keyword evidence="6 7" id="KW-0408">Iron</keyword>
<evidence type="ECO:0000313" key="8">
    <source>
        <dbReference type="EMBL" id="KAF2089166.1"/>
    </source>
</evidence>
<evidence type="ECO:0000256" key="2">
    <source>
        <dbReference type="ARBA" id="ARBA00004389"/>
    </source>
</evidence>
<keyword evidence="4" id="KW-0444">Lipid biosynthesis</keyword>
<comment type="similarity">
    <text evidence="3">Belongs to the cytochrome P450 family.</text>
</comment>
<keyword evidence="5 7" id="KW-0479">Metal-binding</keyword>
<accession>A0A6A5YCF8</accession>
<evidence type="ECO:0000256" key="7">
    <source>
        <dbReference type="PIRSR" id="PIRSR602403-1"/>
    </source>
</evidence>
<evidence type="ECO:0000256" key="3">
    <source>
        <dbReference type="ARBA" id="ARBA00010617"/>
    </source>
</evidence>
<name>A0A6A5YCF8_9PEZI</name>
<reference evidence="8" key="1">
    <citation type="journal article" date="2020" name="Stud. Mycol.">
        <title>101 Dothideomycetes genomes: a test case for predicting lifestyles and emergence of pathogens.</title>
        <authorList>
            <person name="Haridas S."/>
            <person name="Albert R."/>
            <person name="Binder M."/>
            <person name="Bloem J."/>
            <person name="Labutti K."/>
            <person name="Salamov A."/>
            <person name="Andreopoulos B."/>
            <person name="Baker S."/>
            <person name="Barry K."/>
            <person name="Bills G."/>
            <person name="Bluhm B."/>
            <person name="Cannon C."/>
            <person name="Castanera R."/>
            <person name="Culley D."/>
            <person name="Daum C."/>
            <person name="Ezra D."/>
            <person name="Gonzalez J."/>
            <person name="Henrissat B."/>
            <person name="Kuo A."/>
            <person name="Liang C."/>
            <person name="Lipzen A."/>
            <person name="Lutzoni F."/>
            <person name="Magnuson J."/>
            <person name="Mondo S."/>
            <person name="Nolan M."/>
            <person name="Ohm R."/>
            <person name="Pangilinan J."/>
            <person name="Park H.-J."/>
            <person name="Ramirez L."/>
            <person name="Alfaro M."/>
            <person name="Sun H."/>
            <person name="Tritt A."/>
            <person name="Yoshinaga Y."/>
            <person name="Zwiers L.-H."/>
            <person name="Turgeon B."/>
            <person name="Goodwin S."/>
            <person name="Spatafora J."/>
            <person name="Crous P."/>
            <person name="Grigoriev I."/>
        </authorList>
    </citation>
    <scope>NUCLEOTIDE SEQUENCE</scope>
    <source>
        <strain evidence="8">CBS 121410</strain>
    </source>
</reference>
<dbReference type="SUPFAM" id="SSF48264">
    <property type="entry name" value="Cytochrome P450"/>
    <property type="match status" value="1"/>
</dbReference>
<dbReference type="PRINTS" id="PR00465">
    <property type="entry name" value="EP450IV"/>
</dbReference>
<proteinExistence type="inferred from homology"/>
<dbReference type="GO" id="GO:0016705">
    <property type="term" value="F:oxidoreductase activity, acting on paired donors, with incorporation or reduction of molecular oxygen"/>
    <property type="evidence" value="ECO:0007669"/>
    <property type="project" value="InterPro"/>
</dbReference>
<keyword evidence="4" id="KW-0443">Lipid metabolism</keyword>
<keyword evidence="7" id="KW-0349">Heme</keyword>